<reference evidence="3" key="1">
    <citation type="submission" date="2015-08" db="EMBL/GenBank/DDBJ databases">
        <title>Fjat-14210 dsm16467.</title>
        <authorList>
            <person name="Liu B."/>
            <person name="Wang J."/>
            <person name="Zhu Y."/>
            <person name="Liu G."/>
            <person name="Chen Q."/>
            <person name="Chen Z."/>
            <person name="Lan J."/>
            <person name="Che J."/>
            <person name="Ge C."/>
            <person name="Shi H."/>
            <person name="Pan Z."/>
            <person name="Liu X."/>
        </authorList>
    </citation>
    <scope>NUCLEOTIDE SEQUENCE [LARGE SCALE GENOMIC DNA]</scope>
    <source>
        <strain evidence="3">DSM 16467</strain>
    </source>
</reference>
<proteinExistence type="predicted"/>
<dbReference type="Gene3D" id="3.40.30.10">
    <property type="entry name" value="Glutaredoxin"/>
    <property type="match status" value="1"/>
</dbReference>
<dbReference type="Proteomes" id="UP000037558">
    <property type="component" value="Unassembled WGS sequence"/>
</dbReference>
<dbReference type="SUPFAM" id="SSF52833">
    <property type="entry name" value="Thioredoxin-like"/>
    <property type="match status" value="1"/>
</dbReference>
<name>A0A0M0KE31_9BACI</name>
<comment type="caution">
    <text evidence="2">The sequence shown here is derived from an EMBL/GenBank/DDBJ whole genome shotgun (WGS) entry which is preliminary data.</text>
</comment>
<organism evidence="2 3">
    <name type="scientific">Priestia koreensis</name>
    <dbReference type="NCBI Taxonomy" id="284581"/>
    <lineage>
        <taxon>Bacteria</taxon>
        <taxon>Bacillati</taxon>
        <taxon>Bacillota</taxon>
        <taxon>Bacilli</taxon>
        <taxon>Bacillales</taxon>
        <taxon>Bacillaceae</taxon>
        <taxon>Priestia</taxon>
    </lineage>
</organism>
<evidence type="ECO:0000259" key="1">
    <source>
        <dbReference type="Pfam" id="PF00085"/>
    </source>
</evidence>
<dbReference type="RefSeq" id="WP_053403529.1">
    <property type="nucleotide sequence ID" value="NZ_CP061868.1"/>
</dbReference>
<protein>
    <submittedName>
        <fullName evidence="2">Thioredoxin</fullName>
    </submittedName>
</protein>
<gene>
    <name evidence="2" type="ORF">AMD01_21670</name>
</gene>
<dbReference type="PATRIC" id="fig|284581.3.peg.3178"/>
<accession>A0A0M0KE31</accession>
<dbReference type="STRING" id="284581.AMD01_21670"/>
<dbReference type="CDD" id="cd02947">
    <property type="entry name" value="TRX_family"/>
    <property type="match status" value="1"/>
</dbReference>
<dbReference type="OrthoDB" id="5784238at2"/>
<dbReference type="InterPro" id="IPR013766">
    <property type="entry name" value="Thioredoxin_domain"/>
</dbReference>
<dbReference type="AlphaFoldDB" id="A0A0M0KE31"/>
<evidence type="ECO:0000313" key="2">
    <source>
        <dbReference type="EMBL" id="KOO37100.1"/>
    </source>
</evidence>
<dbReference type="EMBL" id="LILC01000037">
    <property type="protein sequence ID" value="KOO37100.1"/>
    <property type="molecule type" value="Genomic_DNA"/>
</dbReference>
<dbReference type="Pfam" id="PF00085">
    <property type="entry name" value="Thioredoxin"/>
    <property type="match status" value="1"/>
</dbReference>
<dbReference type="InterPro" id="IPR036249">
    <property type="entry name" value="Thioredoxin-like_sf"/>
</dbReference>
<keyword evidence="3" id="KW-1185">Reference proteome</keyword>
<feature type="domain" description="Thioredoxin" evidence="1">
    <location>
        <begin position="7"/>
        <end position="91"/>
    </location>
</feature>
<evidence type="ECO:0000313" key="3">
    <source>
        <dbReference type="Proteomes" id="UP000037558"/>
    </source>
</evidence>
<sequence>MQEWTEQQAELQLAKKGMQVIFFYTPMCGTCQVSKKMLEVAAELVPQLEIGMCNLNYMPKMAERFEIESVPCLIAVENDRIYKKIYAFRSIEYLLGELREIA</sequence>